<name>A0ACB8TKH8_9AGAM</name>
<dbReference type="EMBL" id="MU277187">
    <property type="protein sequence ID" value="KAI0068951.1"/>
    <property type="molecule type" value="Genomic_DNA"/>
</dbReference>
<keyword evidence="2" id="KW-1185">Reference proteome</keyword>
<protein>
    <submittedName>
        <fullName evidence="1">Uncharacterized protein</fullName>
    </submittedName>
</protein>
<dbReference type="Proteomes" id="UP000814140">
    <property type="component" value="Unassembled WGS sequence"/>
</dbReference>
<accession>A0ACB8TKH8</accession>
<comment type="caution">
    <text evidence="1">The sequence shown here is derived from an EMBL/GenBank/DDBJ whole genome shotgun (WGS) entry which is preliminary data.</text>
</comment>
<evidence type="ECO:0000313" key="1">
    <source>
        <dbReference type="EMBL" id="KAI0068951.1"/>
    </source>
</evidence>
<reference evidence="1" key="1">
    <citation type="submission" date="2021-03" db="EMBL/GenBank/DDBJ databases">
        <authorList>
            <consortium name="DOE Joint Genome Institute"/>
            <person name="Ahrendt S."/>
            <person name="Looney B.P."/>
            <person name="Miyauchi S."/>
            <person name="Morin E."/>
            <person name="Drula E."/>
            <person name="Courty P.E."/>
            <person name="Chicoki N."/>
            <person name="Fauchery L."/>
            <person name="Kohler A."/>
            <person name="Kuo A."/>
            <person name="Labutti K."/>
            <person name="Pangilinan J."/>
            <person name="Lipzen A."/>
            <person name="Riley R."/>
            <person name="Andreopoulos W."/>
            <person name="He G."/>
            <person name="Johnson J."/>
            <person name="Barry K.W."/>
            <person name="Grigoriev I.V."/>
            <person name="Nagy L."/>
            <person name="Hibbett D."/>
            <person name="Henrissat B."/>
            <person name="Matheny P.B."/>
            <person name="Labbe J."/>
            <person name="Martin F."/>
        </authorList>
    </citation>
    <scope>NUCLEOTIDE SEQUENCE</scope>
    <source>
        <strain evidence="1">HHB10654</strain>
    </source>
</reference>
<gene>
    <name evidence="1" type="ORF">BV25DRAFT_1791166</name>
</gene>
<reference evidence="1" key="2">
    <citation type="journal article" date="2022" name="New Phytol.">
        <title>Evolutionary transition to the ectomycorrhizal habit in the genomes of a hyperdiverse lineage of mushroom-forming fungi.</title>
        <authorList>
            <person name="Looney B."/>
            <person name="Miyauchi S."/>
            <person name="Morin E."/>
            <person name="Drula E."/>
            <person name="Courty P.E."/>
            <person name="Kohler A."/>
            <person name="Kuo A."/>
            <person name="LaButti K."/>
            <person name="Pangilinan J."/>
            <person name="Lipzen A."/>
            <person name="Riley R."/>
            <person name="Andreopoulos W."/>
            <person name="He G."/>
            <person name="Johnson J."/>
            <person name="Nolan M."/>
            <person name="Tritt A."/>
            <person name="Barry K.W."/>
            <person name="Grigoriev I.V."/>
            <person name="Nagy L.G."/>
            <person name="Hibbett D."/>
            <person name="Henrissat B."/>
            <person name="Matheny P.B."/>
            <person name="Labbe J."/>
            <person name="Martin F.M."/>
        </authorList>
    </citation>
    <scope>NUCLEOTIDE SEQUENCE</scope>
    <source>
        <strain evidence="1">HHB10654</strain>
    </source>
</reference>
<evidence type="ECO:0000313" key="2">
    <source>
        <dbReference type="Proteomes" id="UP000814140"/>
    </source>
</evidence>
<proteinExistence type="predicted"/>
<organism evidence="1 2">
    <name type="scientific">Artomyces pyxidatus</name>
    <dbReference type="NCBI Taxonomy" id="48021"/>
    <lineage>
        <taxon>Eukaryota</taxon>
        <taxon>Fungi</taxon>
        <taxon>Dikarya</taxon>
        <taxon>Basidiomycota</taxon>
        <taxon>Agaricomycotina</taxon>
        <taxon>Agaricomycetes</taxon>
        <taxon>Russulales</taxon>
        <taxon>Auriscalpiaceae</taxon>
        <taxon>Artomyces</taxon>
    </lineage>
</organism>
<sequence length="498" mass="54407">MHARRRSLSQSSANVPYESLPNAPMPEMHSPTLPELDTELDIESINNVEAEIIAAAPVDSRIRWIHFMLGCAVLLPWNVMITATPYFLSRLKGSSIHSTFGSYLATSFTLSNFLFLAHATATSKKAPSALRVRWSMLVLASLTLLLTLGTFVHLPAGPFAAFVLLVGIAQAGAGSYLQTSVVAVASLFGPSVMQAVMSGQAAVAIVLSSIQVLSAAQSLRTSNIATFEIDGAAEEKSARVFFGLSTLFLIVCAGGNVWLTRMPAYKAVVAPIDESWTRRMSGDFGDRRPLMAASPILSVSDTKNHIWDIARRNLVYEIAVAYVFVVTLSVFPALTISIFPVNESFHPLFFSSIHFLVFSTGDWFGRYLCSFPRLLIWSAKRLLAFSLARTLFIPLFLACNFQRDRTLPYSPPLINSDVLFMLILFWFGLSNGYVSSMCMMSAPSLEHNPRLLGRKEDVDIAAPVASFCLVGGLVIGSMMSFGVGAAVCRCNPFTYTDF</sequence>